<keyword evidence="10" id="KW-0479">Metal-binding</keyword>
<comment type="catalytic activity">
    <reaction evidence="9">
        <text>Zn(2+)(in) + ATP + H2O = Zn(2+)(out) + ADP + phosphate + H(+)</text>
        <dbReference type="Rhea" id="RHEA:20621"/>
        <dbReference type="ChEBI" id="CHEBI:15377"/>
        <dbReference type="ChEBI" id="CHEBI:15378"/>
        <dbReference type="ChEBI" id="CHEBI:29105"/>
        <dbReference type="ChEBI" id="CHEBI:30616"/>
        <dbReference type="ChEBI" id="CHEBI:43474"/>
        <dbReference type="ChEBI" id="CHEBI:456216"/>
        <dbReference type="EC" id="7.2.2.12"/>
    </reaction>
</comment>
<evidence type="ECO:0000256" key="3">
    <source>
        <dbReference type="ARBA" id="ARBA00022692"/>
    </source>
</evidence>
<evidence type="ECO:0000259" key="12">
    <source>
        <dbReference type="Pfam" id="PF00122"/>
    </source>
</evidence>
<keyword evidence="7 10" id="KW-0472">Membrane</keyword>
<dbReference type="PRINTS" id="PR00941">
    <property type="entry name" value="CDATPASE"/>
</dbReference>
<dbReference type="SUPFAM" id="SSF81653">
    <property type="entry name" value="Calcium ATPase, transduction domain A"/>
    <property type="match status" value="1"/>
</dbReference>
<comment type="caution">
    <text evidence="13">The sequence shown here is derived from an EMBL/GenBank/DDBJ whole genome shotgun (WGS) entry which is preliminary data.</text>
</comment>
<dbReference type="Gene3D" id="3.40.50.1000">
    <property type="entry name" value="HAD superfamily/HAD-like"/>
    <property type="match status" value="1"/>
</dbReference>
<evidence type="ECO:0000256" key="5">
    <source>
        <dbReference type="ARBA" id="ARBA00022840"/>
    </source>
</evidence>
<keyword evidence="14" id="KW-1185">Reference proteome</keyword>
<keyword evidence="4 10" id="KW-0547">Nucleotide-binding</keyword>
<evidence type="ECO:0000256" key="8">
    <source>
        <dbReference type="ARBA" id="ARBA00039097"/>
    </source>
</evidence>
<dbReference type="NCBIfam" id="TIGR01494">
    <property type="entry name" value="ATPase_P-type"/>
    <property type="match status" value="2"/>
</dbReference>
<dbReference type="InterPro" id="IPR023299">
    <property type="entry name" value="ATPase_P-typ_cyto_dom_N"/>
</dbReference>
<dbReference type="Pfam" id="PF00122">
    <property type="entry name" value="E1-E2_ATPase"/>
    <property type="match status" value="1"/>
</dbReference>
<dbReference type="RefSeq" id="WP_151124439.1">
    <property type="nucleotide sequence ID" value="NZ_CP088081.1"/>
</dbReference>
<dbReference type="InterPro" id="IPR036412">
    <property type="entry name" value="HAD-like_sf"/>
</dbReference>
<keyword evidence="6 10" id="KW-1133">Transmembrane helix</keyword>
<evidence type="ECO:0000256" key="10">
    <source>
        <dbReference type="RuleBase" id="RU362081"/>
    </source>
</evidence>
<reference evidence="13 14" key="1">
    <citation type="submission" date="2019-09" db="EMBL/GenBank/DDBJ databases">
        <title>Draft genome sequences of 48 bacterial type strains from the CCUG.</title>
        <authorList>
            <person name="Tunovic T."/>
            <person name="Pineiro-Iglesias B."/>
            <person name="Unosson C."/>
            <person name="Inganas E."/>
            <person name="Ohlen M."/>
            <person name="Cardew S."/>
            <person name="Jensie-Markopoulos S."/>
            <person name="Salva-Serra F."/>
            <person name="Jaen-Luchoro D."/>
            <person name="Karlsson R."/>
            <person name="Svensson-Stadler L."/>
            <person name="Chun J."/>
            <person name="Moore E."/>
        </authorList>
    </citation>
    <scope>NUCLEOTIDE SEQUENCE [LARGE SCALE GENOMIC DNA]</scope>
    <source>
        <strain evidence="13 14">CCUG 30977</strain>
    </source>
</reference>
<dbReference type="InterPro" id="IPR059000">
    <property type="entry name" value="ATPase_P-type_domA"/>
</dbReference>
<dbReference type="InterPro" id="IPR023214">
    <property type="entry name" value="HAD_sf"/>
</dbReference>
<evidence type="ECO:0000256" key="1">
    <source>
        <dbReference type="ARBA" id="ARBA00004141"/>
    </source>
</evidence>
<dbReference type="SUPFAM" id="SSF55008">
    <property type="entry name" value="HMA, heavy metal-associated domain"/>
    <property type="match status" value="1"/>
</dbReference>
<feature type="transmembrane region" description="Helical" evidence="10">
    <location>
        <begin position="454"/>
        <end position="481"/>
    </location>
</feature>
<sequence length="813" mass="84313">MDKRLPSLDAAPASACAHGCGCGHASAPAAPAAVAVPAHDHNHDHDHDHADHRGHDHDHDHDHERHARGHHDHGHGHDEGGGASCCGASAADACGTTACEAPPWAAGDGPVLRLRVPAMDCGAEEAEIRRALEPLAGIRALRFDLGRRQLSVQAPETLFPAVEAALKRLGMPGERLPELATGAAPGPERVWPRLAGGLAAAVAAEVLAATAPAELPWRLAGMALAVLAIALAGLGTYRKGLAALRSLRLNINALMTVAVTGAFVIGDWPEAAMVMALYAIAEWIEARAVDRARNAVRELLALAPQEAEVLQADGQWQRVATAAVAVGARLRLRPGERVPLDGEIVAGQGSLNQAPITGESLPVDKGPGDPVYAGSINLSSALELRVSAPADDSLLARITHAVEQAQGARAPTQRFVDRFAAVYTPVVFVLALAVAALGPVLAGWPVLDAVYRALVLLVIACPCALVISTPVTVVSALAAAARQGVLIKGGRFLEEARQLRVVALDKTGTLTEGRPRLVAQEWLAPAPDAAWAGLAQALAARSDHPVSQAIAAGLPAAAGALALDAFAAEVGRGVQARSGDGRTVRLANHRWVEELGLCSPALEARMAVHEAQGRSVSLLVIDQQVQAVFAVADTLRPGMSEAMTELQSLGLTPVMLTGDNERTAHAVASQAGVAEVRAQLLPEDKLAAIRALQQRLGPVAMVGDGINDAPALAGADIGVAMGGGGTHVAMEAADVVVMNDDPRRLALLVRLSRRTHAVLWQNIALALGIKAVFLALAVFDGASMWMAVFADMGASLLVVGNGLRLRRLPPSGD</sequence>
<dbReference type="SUPFAM" id="SSF56784">
    <property type="entry name" value="HAD-like"/>
    <property type="match status" value="1"/>
</dbReference>
<dbReference type="InterPro" id="IPR051014">
    <property type="entry name" value="Cation_Transport_ATPase_IB"/>
</dbReference>
<comment type="similarity">
    <text evidence="2 10">Belongs to the cation transport ATPase (P-type) (TC 3.A.3) family. Type IB subfamily.</text>
</comment>
<dbReference type="InterPro" id="IPR008250">
    <property type="entry name" value="ATPase_P-typ_transduc_dom_A_sf"/>
</dbReference>
<feature type="region of interest" description="Disordered" evidence="11">
    <location>
        <begin position="39"/>
        <end position="80"/>
    </location>
</feature>
<dbReference type="Proteomes" id="UP000430120">
    <property type="component" value="Unassembled WGS sequence"/>
</dbReference>
<feature type="transmembrane region" description="Helical" evidence="10">
    <location>
        <begin position="785"/>
        <end position="803"/>
    </location>
</feature>
<dbReference type="GO" id="GO:0005886">
    <property type="term" value="C:plasma membrane"/>
    <property type="evidence" value="ECO:0007669"/>
    <property type="project" value="UniProtKB-SubCell"/>
</dbReference>
<dbReference type="InterPro" id="IPR001757">
    <property type="entry name" value="P_typ_ATPase"/>
</dbReference>
<dbReference type="GO" id="GO:0016887">
    <property type="term" value="F:ATP hydrolysis activity"/>
    <property type="evidence" value="ECO:0007669"/>
    <property type="project" value="InterPro"/>
</dbReference>
<dbReference type="GO" id="GO:0015086">
    <property type="term" value="F:cadmium ion transmembrane transporter activity"/>
    <property type="evidence" value="ECO:0007669"/>
    <property type="project" value="TreeGrafter"/>
</dbReference>
<organism evidence="13 14">
    <name type="scientific">Ideonella dechloratans</name>
    <dbReference type="NCBI Taxonomy" id="36863"/>
    <lineage>
        <taxon>Bacteria</taxon>
        <taxon>Pseudomonadati</taxon>
        <taxon>Pseudomonadota</taxon>
        <taxon>Betaproteobacteria</taxon>
        <taxon>Burkholderiales</taxon>
        <taxon>Sphaerotilaceae</taxon>
        <taxon>Ideonella</taxon>
    </lineage>
</organism>
<feature type="compositionally biased region" description="Basic and acidic residues" evidence="11">
    <location>
        <begin position="39"/>
        <end position="65"/>
    </location>
</feature>
<proteinExistence type="inferred from homology"/>
<keyword evidence="5 10" id="KW-0067">ATP-binding</keyword>
<dbReference type="NCBIfam" id="TIGR01525">
    <property type="entry name" value="ATPase-IB_hvy"/>
    <property type="match status" value="1"/>
</dbReference>
<dbReference type="PANTHER" id="PTHR48085:SF5">
    <property type="entry name" value="CADMIUM_ZINC-TRANSPORTING ATPASE HMA4-RELATED"/>
    <property type="match status" value="1"/>
</dbReference>
<evidence type="ECO:0000256" key="7">
    <source>
        <dbReference type="ARBA" id="ARBA00023136"/>
    </source>
</evidence>
<dbReference type="InterPro" id="IPR023298">
    <property type="entry name" value="ATPase_P-typ_TM_dom_sf"/>
</dbReference>
<accession>A0A643FBY1</accession>
<evidence type="ECO:0000256" key="11">
    <source>
        <dbReference type="SAM" id="MobiDB-lite"/>
    </source>
</evidence>
<dbReference type="PROSITE" id="PS00154">
    <property type="entry name" value="ATPASE_E1_E2"/>
    <property type="match status" value="1"/>
</dbReference>
<comment type="subcellular location">
    <subcellularLocation>
        <location evidence="10">Cell membrane</location>
    </subcellularLocation>
    <subcellularLocation>
        <location evidence="1">Membrane</location>
        <topology evidence="1">Multi-pass membrane protein</topology>
    </subcellularLocation>
</comment>
<dbReference type="InterPro" id="IPR018303">
    <property type="entry name" value="ATPase_P-typ_P_site"/>
</dbReference>
<dbReference type="InterPro" id="IPR006121">
    <property type="entry name" value="HMA_dom"/>
</dbReference>
<feature type="transmembrane region" description="Helical" evidence="10">
    <location>
        <begin position="219"/>
        <end position="237"/>
    </location>
</feature>
<dbReference type="OrthoDB" id="8552908at2"/>
<dbReference type="Pfam" id="PF00702">
    <property type="entry name" value="Hydrolase"/>
    <property type="match status" value="1"/>
</dbReference>
<dbReference type="SUPFAM" id="SSF81665">
    <property type="entry name" value="Calcium ATPase, transmembrane domain M"/>
    <property type="match status" value="1"/>
</dbReference>
<dbReference type="GO" id="GO:0016463">
    <property type="term" value="F:P-type zinc transporter activity"/>
    <property type="evidence" value="ECO:0007669"/>
    <property type="project" value="UniProtKB-EC"/>
</dbReference>
<evidence type="ECO:0000313" key="13">
    <source>
        <dbReference type="EMBL" id="KAB0581069.1"/>
    </source>
</evidence>
<evidence type="ECO:0000256" key="6">
    <source>
        <dbReference type="ARBA" id="ARBA00022989"/>
    </source>
</evidence>
<dbReference type="GO" id="GO:0046872">
    <property type="term" value="F:metal ion binding"/>
    <property type="evidence" value="ECO:0007669"/>
    <property type="project" value="UniProtKB-KW"/>
</dbReference>
<keyword evidence="10" id="KW-1003">Cell membrane</keyword>
<name>A0A643FBY1_IDEDE</name>
<dbReference type="EC" id="7.2.2.12" evidence="8"/>
<dbReference type="PRINTS" id="PR00119">
    <property type="entry name" value="CATATPASE"/>
</dbReference>
<dbReference type="GO" id="GO:0005524">
    <property type="term" value="F:ATP binding"/>
    <property type="evidence" value="ECO:0007669"/>
    <property type="project" value="UniProtKB-UniRule"/>
</dbReference>
<dbReference type="InterPro" id="IPR036163">
    <property type="entry name" value="HMA_dom_sf"/>
</dbReference>
<evidence type="ECO:0000313" key="14">
    <source>
        <dbReference type="Proteomes" id="UP000430120"/>
    </source>
</evidence>
<feature type="transmembrane region" description="Helical" evidence="10">
    <location>
        <begin position="758"/>
        <end position="779"/>
    </location>
</feature>
<evidence type="ECO:0000256" key="4">
    <source>
        <dbReference type="ARBA" id="ARBA00022741"/>
    </source>
</evidence>
<evidence type="ECO:0000256" key="2">
    <source>
        <dbReference type="ARBA" id="ARBA00006024"/>
    </source>
</evidence>
<feature type="domain" description="P-type ATPase A" evidence="12">
    <location>
        <begin position="302"/>
        <end position="403"/>
    </location>
</feature>
<dbReference type="EMBL" id="VZPB01000027">
    <property type="protein sequence ID" value="KAB0581069.1"/>
    <property type="molecule type" value="Genomic_DNA"/>
</dbReference>
<feature type="transmembrane region" description="Helical" evidence="10">
    <location>
        <begin position="249"/>
        <end position="265"/>
    </location>
</feature>
<feature type="transmembrane region" description="Helical" evidence="10">
    <location>
        <begin position="419"/>
        <end position="442"/>
    </location>
</feature>
<protein>
    <recommendedName>
        <fullName evidence="8">P-type Zn(2+) transporter</fullName>
        <ecNumber evidence="8">7.2.2.12</ecNumber>
    </recommendedName>
</protein>
<evidence type="ECO:0000256" key="9">
    <source>
        <dbReference type="ARBA" id="ARBA00047308"/>
    </source>
</evidence>
<dbReference type="AlphaFoldDB" id="A0A643FBY1"/>
<gene>
    <name evidence="13" type="ORF">F7Q92_12375</name>
</gene>
<keyword evidence="3 10" id="KW-0812">Transmembrane</keyword>
<dbReference type="CDD" id="cd00371">
    <property type="entry name" value="HMA"/>
    <property type="match status" value="1"/>
</dbReference>
<dbReference type="InterPro" id="IPR027256">
    <property type="entry name" value="P-typ_ATPase_IB"/>
</dbReference>
<dbReference type="Gene3D" id="2.70.150.10">
    <property type="entry name" value="Calcium-transporting ATPase, cytoplasmic transduction domain A"/>
    <property type="match status" value="1"/>
</dbReference>
<feature type="transmembrane region" description="Helical" evidence="10">
    <location>
        <begin position="271"/>
        <end position="289"/>
    </location>
</feature>
<dbReference type="Gene3D" id="3.40.1110.10">
    <property type="entry name" value="Calcium-transporting ATPase, cytoplasmic domain N"/>
    <property type="match status" value="1"/>
</dbReference>
<dbReference type="PANTHER" id="PTHR48085">
    <property type="entry name" value="CADMIUM/ZINC-TRANSPORTING ATPASE HMA2-RELATED"/>
    <property type="match status" value="1"/>
</dbReference>